<proteinExistence type="predicted"/>
<gene>
    <name evidence="1" type="ORF">CAMRE0001_0578</name>
</gene>
<comment type="caution">
    <text evidence="1">The sequence shown here is derived from an EMBL/GenBank/DDBJ whole genome shotgun (WGS) entry which is preliminary data.</text>
</comment>
<sequence>MRASRPRRSFSLVKFGSKTHRLNKFDAEFKITFAINLTAKI</sequence>
<name>B9D5Q4_CAMRE</name>
<evidence type="ECO:0000313" key="1">
    <source>
        <dbReference type="EMBL" id="EEF12666.1"/>
    </source>
</evidence>
<reference evidence="1 2" key="1">
    <citation type="submission" date="2008-08" db="EMBL/GenBank/DDBJ databases">
        <authorList>
            <person name="Madupu R."/>
            <person name="Durkin A.S."/>
            <person name="Torralba M."/>
            <person name="Methe B."/>
            <person name="Sutton G.G."/>
            <person name="Strausberg R.L."/>
            <person name="Nelson K.E."/>
        </authorList>
    </citation>
    <scope>NUCLEOTIDE SEQUENCE [LARGE SCALE GENOMIC DNA]</scope>
    <source>
        <strain evidence="1 2">RM3267</strain>
    </source>
</reference>
<dbReference type="EMBL" id="ACFU01000043">
    <property type="protein sequence ID" value="EEF12666.1"/>
    <property type="molecule type" value="Genomic_DNA"/>
</dbReference>
<dbReference type="AlphaFoldDB" id="B9D5Q4"/>
<keyword evidence="2" id="KW-1185">Reference proteome</keyword>
<organism evidence="1 2">
    <name type="scientific">Campylobacter rectus RM3267</name>
    <dbReference type="NCBI Taxonomy" id="553218"/>
    <lineage>
        <taxon>Bacteria</taxon>
        <taxon>Pseudomonadati</taxon>
        <taxon>Campylobacterota</taxon>
        <taxon>Epsilonproteobacteria</taxon>
        <taxon>Campylobacterales</taxon>
        <taxon>Campylobacteraceae</taxon>
        <taxon>Campylobacter</taxon>
    </lineage>
</organism>
<evidence type="ECO:0000313" key="2">
    <source>
        <dbReference type="Proteomes" id="UP000003082"/>
    </source>
</evidence>
<dbReference type="Proteomes" id="UP000003082">
    <property type="component" value="Unassembled WGS sequence"/>
</dbReference>
<accession>B9D5Q4</accession>
<dbReference type="STRING" id="553218.CAMRE0001_0578"/>
<protein>
    <submittedName>
        <fullName evidence="1">Uncharacterized protein</fullName>
    </submittedName>
</protein>